<evidence type="ECO:0000313" key="1">
    <source>
        <dbReference type="EMBL" id="MBE1584232.1"/>
    </source>
</evidence>
<comment type="caution">
    <text evidence="1">The sequence shown here is derived from an EMBL/GenBank/DDBJ whole genome shotgun (WGS) entry which is preliminary data.</text>
</comment>
<reference evidence="1 2" key="1">
    <citation type="submission" date="2020-10" db="EMBL/GenBank/DDBJ databases">
        <title>Sequencing the genomes of 1000 actinobacteria strains.</title>
        <authorList>
            <person name="Klenk H.-P."/>
        </authorList>
    </citation>
    <scope>NUCLEOTIDE SEQUENCE [LARGE SCALE GENOMIC DNA]</scope>
    <source>
        <strain evidence="1 2">DSM 43173</strain>
    </source>
</reference>
<gene>
    <name evidence="1" type="ORF">H4W80_002490</name>
</gene>
<proteinExistence type="predicted"/>
<protein>
    <submittedName>
        <fullName evidence="1">Uncharacterized protein</fullName>
    </submittedName>
</protein>
<sequence>MYAIPESGTRAGTLEVYYNSSSGKNCALTYGYGSTAGTTTFKAAAIRVAGGSGVIDSGHYAHYAGPAYVSASGKCIDVSATAGNADRYLSGAHCG</sequence>
<dbReference type="EMBL" id="JADBEK010000001">
    <property type="protein sequence ID" value="MBE1584232.1"/>
    <property type="molecule type" value="Genomic_DNA"/>
</dbReference>
<name>A0ABR9LV96_9ACTN</name>
<dbReference type="Proteomes" id="UP000633509">
    <property type="component" value="Unassembled WGS sequence"/>
</dbReference>
<keyword evidence="2" id="KW-1185">Reference proteome</keyword>
<organism evidence="1 2">
    <name type="scientific">Nonomuraea angiospora</name>
    <dbReference type="NCBI Taxonomy" id="46172"/>
    <lineage>
        <taxon>Bacteria</taxon>
        <taxon>Bacillati</taxon>
        <taxon>Actinomycetota</taxon>
        <taxon>Actinomycetes</taxon>
        <taxon>Streptosporangiales</taxon>
        <taxon>Streptosporangiaceae</taxon>
        <taxon>Nonomuraea</taxon>
    </lineage>
</organism>
<dbReference type="RefSeq" id="WP_192785198.1">
    <property type="nucleotide sequence ID" value="NZ_JADBEK010000001.1"/>
</dbReference>
<evidence type="ECO:0000313" key="2">
    <source>
        <dbReference type="Proteomes" id="UP000633509"/>
    </source>
</evidence>
<accession>A0ABR9LV96</accession>